<evidence type="ECO:0000313" key="3">
    <source>
        <dbReference type="Proteomes" id="UP001197974"/>
    </source>
</evidence>
<dbReference type="Proteomes" id="UP001197974">
    <property type="component" value="Chromosome"/>
</dbReference>
<accession>A0ABY9K174</accession>
<proteinExistence type="predicted"/>
<dbReference type="Pfam" id="PF13530">
    <property type="entry name" value="SCP2_2"/>
    <property type="match status" value="1"/>
</dbReference>
<evidence type="ECO:0000313" key="2">
    <source>
        <dbReference type="EMBL" id="WLR43651.1"/>
    </source>
</evidence>
<dbReference type="RefSeq" id="WP_226538458.1">
    <property type="nucleotide sequence ID" value="NZ_CP129013.1"/>
</dbReference>
<protein>
    <submittedName>
        <fullName evidence="2">GNAT family N-acetyltransferase</fullName>
        <ecNumber evidence="2">2.3.1.-</ecNumber>
    </submittedName>
</protein>
<dbReference type="PROSITE" id="PS51186">
    <property type="entry name" value="GNAT"/>
    <property type="match status" value="1"/>
</dbReference>
<sequence>MIKILQEQNIEDAIALSEYAFQYKLSDERKEKIIEKLKRQTIIGDFEGDQLIAKLHMINFEVFFKGEKWKMGGVAGVATWPEQRRKKKVKQLIQESLCMLKERNIPISFLHPFQVSFYRRFGWELFSEFQMIEIPVQDLHLITHHDVGSIKRVTIEHLEEIKRVYEQYASTFNGMLVRNDDWWKDSVISDLNMVGYFNKQGELLGYILYKIENKELQVEEFVSLTSDAKIGIWNFVCQHDSMVTKVKLRMNPHDHFPFMIANPKVKTEVEPYFMGRIVDVASFFSQYTFHTLDEPFFIHIKDPFAKWNEGTLAIKDGVNTFYPLKENQSCFPKRGITIEIGPLTALLLGYKTAKQLHEIGMITGDKKAVDSLDKLIPRNCSFFYDFF</sequence>
<keyword evidence="3" id="KW-1185">Reference proteome</keyword>
<reference evidence="2 3" key="1">
    <citation type="submission" date="2023-06" db="EMBL/GenBank/DDBJ databases">
        <title>Five Gram-positive bacteria isolated from mangrove sediments in Shenzhen, Guangdong, China.</title>
        <authorList>
            <person name="Yu S."/>
            <person name="Zheng W."/>
            <person name="Huang Y."/>
        </authorList>
    </citation>
    <scope>NUCLEOTIDE SEQUENCE [LARGE SCALE GENOMIC DNA]</scope>
    <source>
        <strain evidence="2 3">SaN35-3</strain>
    </source>
</reference>
<dbReference type="PANTHER" id="PTHR37817:SF1">
    <property type="entry name" value="N-ACETYLTRANSFERASE EIS"/>
    <property type="match status" value="1"/>
</dbReference>
<dbReference type="SUPFAM" id="SSF55718">
    <property type="entry name" value="SCP-like"/>
    <property type="match status" value="1"/>
</dbReference>
<feature type="domain" description="N-acetyltransferase" evidence="1">
    <location>
        <begin position="1"/>
        <end position="148"/>
    </location>
</feature>
<organism evidence="2 3">
    <name type="scientific">Bacillus carboniphilus</name>
    <dbReference type="NCBI Taxonomy" id="86663"/>
    <lineage>
        <taxon>Bacteria</taxon>
        <taxon>Bacillati</taxon>
        <taxon>Bacillota</taxon>
        <taxon>Bacilli</taxon>
        <taxon>Bacillales</taxon>
        <taxon>Bacillaceae</taxon>
        <taxon>Bacillus</taxon>
    </lineage>
</organism>
<dbReference type="EMBL" id="CP129013">
    <property type="protein sequence ID" value="WLR43651.1"/>
    <property type="molecule type" value="Genomic_DNA"/>
</dbReference>
<dbReference type="InterPro" id="IPR000182">
    <property type="entry name" value="GNAT_dom"/>
</dbReference>
<keyword evidence="2" id="KW-0012">Acyltransferase</keyword>
<dbReference type="Gene3D" id="3.40.630.30">
    <property type="match status" value="2"/>
</dbReference>
<dbReference type="InterPro" id="IPR025559">
    <property type="entry name" value="Eis_dom"/>
</dbReference>
<gene>
    <name evidence="2" type="ORF">LC087_05765</name>
</gene>
<evidence type="ECO:0000259" key="1">
    <source>
        <dbReference type="PROSITE" id="PS51186"/>
    </source>
</evidence>
<dbReference type="Gene3D" id="3.30.1050.10">
    <property type="entry name" value="SCP2 sterol-binding domain"/>
    <property type="match status" value="1"/>
</dbReference>
<dbReference type="InterPro" id="IPR051554">
    <property type="entry name" value="Acetyltransferase_Eis"/>
</dbReference>
<keyword evidence="2" id="KW-0808">Transferase</keyword>
<dbReference type="GO" id="GO:0016746">
    <property type="term" value="F:acyltransferase activity"/>
    <property type="evidence" value="ECO:0007669"/>
    <property type="project" value="UniProtKB-KW"/>
</dbReference>
<dbReference type="SUPFAM" id="SSF55729">
    <property type="entry name" value="Acyl-CoA N-acyltransferases (Nat)"/>
    <property type="match status" value="1"/>
</dbReference>
<dbReference type="InterPro" id="IPR041380">
    <property type="entry name" value="Acetyltransf_17"/>
</dbReference>
<dbReference type="InterPro" id="IPR016181">
    <property type="entry name" value="Acyl_CoA_acyltransferase"/>
</dbReference>
<dbReference type="EC" id="2.3.1.-" evidence="2"/>
<name>A0ABY9K174_9BACI</name>
<dbReference type="Pfam" id="PF17668">
    <property type="entry name" value="Acetyltransf_17"/>
    <property type="match status" value="1"/>
</dbReference>
<dbReference type="Pfam" id="PF13527">
    <property type="entry name" value="Acetyltransf_9"/>
    <property type="match status" value="1"/>
</dbReference>
<dbReference type="InterPro" id="IPR036527">
    <property type="entry name" value="SCP2_sterol-bd_dom_sf"/>
</dbReference>
<dbReference type="PANTHER" id="PTHR37817">
    <property type="entry name" value="N-ACETYLTRANSFERASE EIS"/>
    <property type="match status" value="1"/>
</dbReference>